<evidence type="ECO:0000313" key="2">
    <source>
        <dbReference type="EMBL" id="PJI31913.1"/>
    </source>
</evidence>
<protein>
    <recommendedName>
        <fullName evidence="1">Circularly permuted ATP-grasp type 2 domain-containing protein</fullName>
    </recommendedName>
</protein>
<dbReference type="InterPro" id="IPR016450">
    <property type="entry name" value="UCP005522"/>
</dbReference>
<dbReference type="InterPro" id="IPR051680">
    <property type="entry name" value="ATP-dep_Glu-Cys_Ligase-2"/>
</dbReference>
<feature type="domain" description="Circularly permuted ATP-grasp type 2" evidence="1">
    <location>
        <begin position="118"/>
        <end position="492"/>
    </location>
</feature>
<proteinExistence type="predicted"/>
<organism evidence="2 3">
    <name type="scientific">Acinetobacter pseudolwoffii</name>
    <dbReference type="NCBI Taxonomy" id="2053287"/>
    <lineage>
        <taxon>Bacteria</taxon>
        <taxon>Pseudomonadati</taxon>
        <taxon>Pseudomonadota</taxon>
        <taxon>Gammaproteobacteria</taxon>
        <taxon>Moraxellales</taxon>
        <taxon>Moraxellaceae</taxon>
        <taxon>Acinetobacter</taxon>
    </lineage>
</organism>
<dbReference type="PANTHER" id="PTHR34595">
    <property type="entry name" value="BLR5612 PROTEIN"/>
    <property type="match status" value="1"/>
</dbReference>
<dbReference type="Pfam" id="PF14403">
    <property type="entry name" value="CP_ATPgrasp_2"/>
    <property type="match status" value="1"/>
</dbReference>
<dbReference type="PIRSF" id="PIRSF005522">
    <property type="entry name" value="UCP005522"/>
    <property type="match status" value="1"/>
</dbReference>
<reference evidence="2 3" key="1">
    <citation type="submission" date="2017-11" db="EMBL/GenBank/DDBJ databases">
        <authorList>
            <person name="Han C.G."/>
        </authorList>
    </citation>
    <scope>NUCLEOTIDE SEQUENCE [LARGE SCALE GENOMIC DNA]</scope>
    <source>
        <strain evidence="2 3">ANC 5347</strain>
    </source>
</reference>
<dbReference type="Proteomes" id="UP000242351">
    <property type="component" value="Unassembled WGS sequence"/>
</dbReference>
<dbReference type="PANTHER" id="PTHR34595:SF7">
    <property type="entry name" value="SLL1039 PROTEIN"/>
    <property type="match status" value="1"/>
</dbReference>
<dbReference type="InterPro" id="IPR025841">
    <property type="entry name" value="CP_ATPgrasp_2"/>
</dbReference>
<accession>A0A2H9UJQ5</accession>
<dbReference type="SUPFAM" id="SSF56059">
    <property type="entry name" value="Glutathione synthetase ATP-binding domain-like"/>
    <property type="match status" value="1"/>
</dbReference>
<gene>
    <name evidence="2" type="ORF">CU320_11425</name>
</gene>
<dbReference type="RefSeq" id="WP_100357930.1">
    <property type="nucleotide sequence ID" value="NZ_PGOZ01000015.1"/>
</dbReference>
<dbReference type="AlphaFoldDB" id="A0A2H9UJQ5"/>
<dbReference type="Gene3D" id="3.30.1490.270">
    <property type="match status" value="1"/>
</dbReference>
<dbReference type="EMBL" id="PGOZ01000015">
    <property type="protein sequence ID" value="PJI31913.1"/>
    <property type="molecule type" value="Genomic_DNA"/>
</dbReference>
<sequence length="519" mass="58879">MLKGNRDTNVIEKIDNFSSQNLGKNFIEAKTATVLTTANPQLLFQQLSSKFFNEMQDEQVMSSQASQRLEEWLSQHTLDELNALNQVAKEHFLHHGISFTVYEDKEGVERSIPFDIIPRVIDRKQWNMVALGSAQRVRALNLFLHDIYHQQDILKANIIPELQILTHEAYQPHMYQHSLKGRIYSQISGIDVIRDSKGKFYVLEDNLRTPSGVSYMLECRKISQKLMPKIFEQSKIAGIEQYPQLLKEILIENAHVDKPFVVVLTPGRFNSAYYEHAFLAREMNVPLVTSRDLFVDDSKVYVKTIRGRQRVDVIYRRVDDAYLDPLCFKPESTLGVPGLMSAYLQNNVLIANAPGTGVADDKSIYPYVDKMIHFYLGEQPILKNVPTYQCRNQQDLSYVLAHLDQLVVKEAQGSGGYGMLIGPQASKQQIETFREKILAAPHLYIAQPTLDLSVSPTLTNFGIAERHIDLRPFVLSSPYRTEIVQGGLTRVAMQPGSLVVNSSQGGGIKDTWVVDNLHS</sequence>
<comment type="caution">
    <text evidence="2">The sequence shown here is derived from an EMBL/GenBank/DDBJ whole genome shotgun (WGS) entry which is preliminary data.</text>
</comment>
<evidence type="ECO:0000259" key="1">
    <source>
        <dbReference type="Pfam" id="PF14403"/>
    </source>
</evidence>
<evidence type="ECO:0000313" key="3">
    <source>
        <dbReference type="Proteomes" id="UP000242351"/>
    </source>
</evidence>
<reference evidence="2 3" key="2">
    <citation type="submission" date="2017-12" db="EMBL/GenBank/DDBJ databases">
        <title>Revising the taxonomy of the Acinetobacter lwoffii group: the description of Acinetobacter pseudolwoffii sp. nov. and emended description of Acinetobacter lwoffii.</title>
        <authorList>
            <person name="Nemec A."/>
        </authorList>
    </citation>
    <scope>NUCLEOTIDE SEQUENCE [LARGE SCALE GENOMIC DNA]</scope>
    <source>
        <strain evidence="2 3">ANC 5347</strain>
    </source>
</reference>
<name>A0A2H9UJQ5_9GAMM</name>
<dbReference type="Gene3D" id="3.40.50.11290">
    <property type="match status" value="1"/>
</dbReference>